<dbReference type="Gene3D" id="3.40.50.2000">
    <property type="entry name" value="Glycogen Phosphorylase B"/>
    <property type="match status" value="1"/>
</dbReference>
<name>A0A2G3PJX5_WILMA</name>
<evidence type="ECO:0000313" key="1">
    <source>
        <dbReference type="EMBL" id="PHV66129.1"/>
    </source>
</evidence>
<organism evidence="1 2">
    <name type="scientific">Williamsia marianensis</name>
    <dbReference type="NCBI Taxonomy" id="85044"/>
    <lineage>
        <taxon>Bacteria</taxon>
        <taxon>Bacillati</taxon>
        <taxon>Actinomycetota</taxon>
        <taxon>Actinomycetes</taxon>
        <taxon>Mycobacteriales</taxon>
        <taxon>Nocardiaceae</taxon>
        <taxon>Williamsia</taxon>
    </lineage>
</organism>
<gene>
    <name evidence="1" type="ORF">CSW57_21140</name>
</gene>
<comment type="caution">
    <text evidence="1">The sequence shown here is derived from an EMBL/GenBank/DDBJ whole genome shotgun (WGS) entry which is preliminary data.</text>
</comment>
<evidence type="ECO:0008006" key="3">
    <source>
        <dbReference type="Google" id="ProtNLM"/>
    </source>
</evidence>
<dbReference type="EMBL" id="PEBD01000010">
    <property type="protein sequence ID" value="PHV66129.1"/>
    <property type="molecule type" value="Genomic_DNA"/>
</dbReference>
<proteinExistence type="predicted"/>
<dbReference type="RefSeq" id="WP_099384394.1">
    <property type="nucleotide sequence ID" value="NZ_PEBD01000010.1"/>
</dbReference>
<dbReference type="Proteomes" id="UP000225108">
    <property type="component" value="Unassembled WGS sequence"/>
</dbReference>
<accession>A0A2G3PJX5</accession>
<evidence type="ECO:0000313" key="2">
    <source>
        <dbReference type="Proteomes" id="UP000225108"/>
    </source>
</evidence>
<dbReference type="AlphaFoldDB" id="A0A2G3PJX5"/>
<protein>
    <recommendedName>
        <fullName evidence="3">Glycosyltransferase involved in cell wall biosynthesis</fullName>
    </recommendedName>
</protein>
<dbReference type="SUPFAM" id="SSF53756">
    <property type="entry name" value="UDP-Glycosyltransferase/glycogen phosphorylase"/>
    <property type="match status" value="1"/>
</dbReference>
<reference evidence="1 2" key="1">
    <citation type="submission" date="2017-10" db="EMBL/GenBank/DDBJ databases">
        <title>The draft genome sequence of Williamsia sp. BULT 1.1 isolated from the semi-arid grassland soils from South Africa.</title>
        <authorList>
            <person name="Kabwe M.H."/>
            <person name="Govender N."/>
            <person name="Mutseka Lunga P."/>
            <person name="Vikram S."/>
            <person name="Makhalanyane T.P."/>
        </authorList>
    </citation>
    <scope>NUCLEOTIDE SEQUENCE [LARGE SCALE GENOMIC DNA]</scope>
    <source>
        <strain evidence="1 2">BULT 1.1</strain>
    </source>
</reference>
<sequence length="341" mass="37062">MTRPIGHLAVGPRAHGVVRYAHSVFDAAIAEGADHRLHHLDGPIVDDPTTDVRDMLDDCALVHLHVTDRLFGRTPTEARRTVLSMIENLSRPVSVTLHDLPQPSDGQAMPARVEFYRSVARAASGVIVSSRHEATLFADFVDRDIVVEVVPLMFDDVRVEKPVPTARLTVAVLGFLYPGKGHGETLQAMSGLDPSVGFVALGRPSPGHQHIADELEVMAADMGRTCEITGFLSDDELRRRAAEVTVPVAFHRHMSASGSINSWISAGRRPLVPRTAYTEEIATRSPGVVALHADDTNSLRAAIHRAIADPGSTWIDSAAKPMPTPADVATTYERLLRRWSA</sequence>